<name>A0AA88W4M8_9ASTE</name>
<dbReference type="Proteomes" id="UP001188597">
    <property type="component" value="Unassembled WGS sequence"/>
</dbReference>
<dbReference type="GO" id="GO:0000055">
    <property type="term" value="P:ribosomal large subunit export from nucleus"/>
    <property type="evidence" value="ECO:0007669"/>
    <property type="project" value="TreeGrafter"/>
</dbReference>
<keyword evidence="6 7" id="KW-0539">Nucleus</keyword>
<dbReference type="InterPro" id="IPR048899">
    <property type="entry name" value="NMD_SH3"/>
</dbReference>
<evidence type="ECO:0000313" key="12">
    <source>
        <dbReference type="EMBL" id="KAK3021066.1"/>
    </source>
</evidence>
<feature type="region of interest" description="Disordered" evidence="8">
    <location>
        <begin position="474"/>
        <end position="500"/>
    </location>
</feature>
<feature type="compositionally biased region" description="Basic residues" evidence="8">
    <location>
        <begin position="484"/>
        <end position="500"/>
    </location>
</feature>
<evidence type="ECO:0000259" key="9">
    <source>
        <dbReference type="Pfam" id="PF04981"/>
    </source>
</evidence>
<dbReference type="Pfam" id="PF04981">
    <property type="entry name" value="NMD3"/>
    <property type="match status" value="2"/>
</dbReference>
<feature type="domain" description="Nmd3 N-terminal" evidence="9">
    <location>
        <begin position="158"/>
        <end position="245"/>
    </location>
</feature>
<organism evidence="12 13">
    <name type="scientific">Escallonia herrerae</name>
    <dbReference type="NCBI Taxonomy" id="1293975"/>
    <lineage>
        <taxon>Eukaryota</taxon>
        <taxon>Viridiplantae</taxon>
        <taxon>Streptophyta</taxon>
        <taxon>Embryophyta</taxon>
        <taxon>Tracheophyta</taxon>
        <taxon>Spermatophyta</taxon>
        <taxon>Magnoliopsida</taxon>
        <taxon>eudicotyledons</taxon>
        <taxon>Gunneridae</taxon>
        <taxon>Pentapetalae</taxon>
        <taxon>asterids</taxon>
        <taxon>campanulids</taxon>
        <taxon>Escalloniales</taxon>
        <taxon>Escalloniaceae</taxon>
        <taxon>Escallonia</taxon>
    </lineage>
</organism>
<feature type="domain" description="60S ribosomal export protein NMD3 OB-fold" evidence="10">
    <location>
        <begin position="312"/>
        <end position="398"/>
    </location>
</feature>
<evidence type="ECO:0000256" key="4">
    <source>
        <dbReference type="ARBA" id="ARBA00022490"/>
    </source>
</evidence>
<comment type="function">
    <text evidence="7">Acts as an adapter for the XPO1/CRM1-mediated export of the 60S ribosomal subunit.</text>
</comment>
<comment type="caution">
    <text evidence="12">The sequence shown here is derived from an EMBL/GenBank/DDBJ whole genome shotgun (WGS) entry which is preliminary data.</text>
</comment>
<accession>A0AA88W4M8</accession>
<proteinExistence type="inferred from homology"/>
<dbReference type="PANTHER" id="PTHR12746:SF2">
    <property type="entry name" value="60S RIBOSOMAL EXPORT PROTEIN NMD3"/>
    <property type="match status" value="1"/>
</dbReference>
<dbReference type="InterPro" id="IPR039768">
    <property type="entry name" value="Nmd3"/>
</dbReference>
<dbReference type="GO" id="GO:0043023">
    <property type="term" value="F:ribosomal large subunit binding"/>
    <property type="evidence" value="ECO:0007669"/>
    <property type="project" value="InterPro"/>
</dbReference>
<evidence type="ECO:0000256" key="3">
    <source>
        <dbReference type="ARBA" id="ARBA00022448"/>
    </source>
</evidence>
<evidence type="ECO:0000256" key="5">
    <source>
        <dbReference type="ARBA" id="ARBA00022927"/>
    </source>
</evidence>
<dbReference type="Pfam" id="PF21192">
    <property type="entry name" value="OB_NMD3"/>
    <property type="match status" value="1"/>
</dbReference>
<dbReference type="Pfam" id="PF21193">
    <property type="entry name" value="NMD_SH3"/>
    <property type="match status" value="1"/>
</dbReference>
<feature type="domain" description="60S ribosomal export protein NMD3 SH3" evidence="11">
    <location>
        <begin position="248"/>
        <end position="294"/>
    </location>
</feature>
<dbReference type="GO" id="GO:0015031">
    <property type="term" value="P:protein transport"/>
    <property type="evidence" value="ECO:0007669"/>
    <property type="project" value="UniProtKB-KW"/>
</dbReference>
<dbReference type="GO" id="GO:0005634">
    <property type="term" value="C:nucleus"/>
    <property type="evidence" value="ECO:0007669"/>
    <property type="project" value="UniProtKB-SubCell"/>
</dbReference>
<dbReference type="PANTHER" id="PTHR12746">
    <property type="entry name" value="NONSENSE-MEDIATED MRNA DECAY PROTEIN 3"/>
    <property type="match status" value="1"/>
</dbReference>
<evidence type="ECO:0000256" key="8">
    <source>
        <dbReference type="SAM" id="MobiDB-lite"/>
    </source>
</evidence>
<keyword evidence="13" id="KW-1185">Reference proteome</keyword>
<comment type="subcellular location">
    <subcellularLocation>
        <location evidence="7">Cytoplasm</location>
    </subcellularLocation>
    <subcellularLocation>
        <location evidence="7">Nucleus</location>
    </subcellularLocation>
</comment>
<evidence type="ECO:0000256" key="7">
    <source>
        <dbReference type="RuleBase" id="RU364108"/>
    </source>
</evidence>
<sequence length="500" mass="56295">MAEEAGDTVMVAEPDFTEGLPNRVVIPYCPECSRVLRRTSWSKAPKDLMNVCLDNLRLSPRMNLVKIIKGEFVSTVPPDMKRITIEVVVEKKINEVDTEKAYTVEFTMIRQICPSCIRTESLGLMVPVKVRNSIVKQLGTRLRASSVSATPRALNLGEAVVQVRQDVHHRRTLIHLQQIVHLRNAAARAIRTTQMDNGVDYYFANKGPALVFVDILANSAPVKISVDKKKNSKGSSYYYKFTVQISPICREDLIHLPSEVAISLGNLGPLVICTKVTKKIALLDPFTLKSRDVDSVQYWNASFGSLLCSRQLVEYVVSEIHIVSDSEVKNMGSSDYALARGHVVRVSDGKKLSAATHLGNLFNCGDCALGYDLYGFKKKYNDDLQKYIDFVGTDVLLINRRHKPKGQKKRGRPEDSMDSEYKQFLRDLEEKPELMFNISLDPVKECKRSEVSSSARAGESVDDLSVEDLLGGLDLSDREDSEGKRKKKQRMRMRMRMRDG</sequence>
<keyword evidence="3 7" id="KW-0813">Transport</keyword>
<comment type="similarity">
    <text evidence="1 7">Belongs to the NMD3 family.</text>
</comment>
<dbReference type="GO" id="GO:0005737">
    <property type="term" value="C:cytoplasm"/>
    <property type="evidence" value="ECO:0007669"/>
    <property type="project" value="UniProtKB-SubCell"/>
</dbReference>
<gene>
    <name evidence="12" type="ORF">RJ639_047313</name>
</gene>
<evidence type="ECO:0000256" key="1">
    <source>
        <dbReference type="ARBA" id="ARBA00009794"/>
    </source>
</evidence>
<dbReference type="InterPro" id="IPR048898">
    <property type="entry name" value="OB_NMD3"/>
</dbReference>
<reference evidence="12" key="1">
    <citation type="submission" date="2022-12" db="EMBL/GenBank/DDBJ databases">
        <title>Draft genome assemblies for two species of Escallonia (Escalloniales).</title>
        <authorList>
            <person name="Chanderbali A."/>
            <person name="Dervinis C."/>
            <person name="Anghel I."/>
            <person name="Soltis D."/>
            <person name="Soltis P."/>
            <person name="Zapata F."/>
        </authorList>
    </citation>
    <scope>NUCLEOTIDE SEQUENCE</scope>
    <source>
        <strain evidence="12">UCBG64.0493</strain>
        <tissue evidence="12">Leaf</tissue>
    </source>
</reference>
<evidence type="ECO:0000256" key="2">
    <source>
        <dbReference type="ARBA" id="ARBA00017035"/>
    </source>
</evidence>
<dbReference type="AlphaFoldDB" id="A0AA88W4M8"/>
<keyword evidence="4 7" id="KW-0963">Cytoplasm</keyword>
<evidence type="ECO:0000259" key="11">
    <source>
        <dbReference type="Pfam" id="PF21193"/>
    </source>
</evidence>
<evidence type="ECO:0000259" key="10">
    <source>
        <dbReference type="Pfam" id="PF21192"/>
    </source>
</evidence>
<keyword evidence="5 7" id="KW-0653">Protein transport</keyword>
<dbReference type="InterPro" id="IPR007064">
    <property type="entry name" value="Nmd3_N"/>
</dbReference>
<evidence type="ECO:0000313" key="13">
    <source>
        <dbReference type="Proteomes" id="UP001188597"/>
    </source>
</evidence>
<evidence type="ECO:0000256" key="6">
    <source>
        <dbReference type="ARBA" id="ARBA00023242"/>
    </source>
</evidence>
<dbReference type="EMBL" id="JAVXUP010000780">
    <property type="protein sequence ID" value="KAK3021066.1"/>
    <property type="molecule type" value="Genomic_DNA"/>
</dbReference>
<feature type="domain" description="Nmd3 N-terminal" evidence="9">
    <location>
        <begin position="12"/>
        <end position="133"/>
    </location>
</feature>
<protein>
    <recommendedName>
        <fullName evidence="2 7">60S ribosomal export protein NMD3</fullName>
    </recommendedName>
</protein>